<dbReference type="Gene3D" id="3.40.710.10">
    <property type="entry name" value="DD-peptidase/beta-lactamase superfamily"/>
    <property type="match status" value="1"/>
</dbReference>
<evidence type="ECO:0000256" key="10">
    <source>
        <dbReference type="SAM" id="Phobius"/>
    </source>
</evidence>
<dbReference type="GO" id="GO:0004180">
    <property type="term" value="F:carboxypeptidase activity"/>
    <property type="evidence" value="ECO:0007669"/>
    <property type="project" value="UniProtKB-KW"/>
</dbReference>
<dbReference type="GO" id="GO:0030288">
    <property type="term" value="C:outer membrane-bounded periplasmic space"/>
    <property type="evidence" value="ECO:0007669"/>
    <property type="project" value="TreeGrafter"/>
</dbReference>
<dbReference type="InterPro" id="IPR050396">
    <property type="entry name" value="Glycosyltr_51/Transpeptidase"/>
</dbReference>
<comment type="catalytic activity">
    <reaction evidence="8">
        <text>[GlcNAc-(1-&gt;4)-Mur2Ac(oyl-L-Ala-gamma-D-Glu-L-Lys-D-Ala-D-Ala)](n)-di-trans,octa-cis-undecaprenyl diphosphate + beta-D-GlcNAc-(1-&gt;4)-Mur2Ac(oyl-L-Ala-gamma-D-Glu-L-Lys-D-Ala-D-Ala)-di-trans,octa-cis-undecaprenyl diphosphate = [GlcNAc-(1-&gt;4)-Mur2Ac(oyl-L-Ala-gamma-D-Glu-L-Lys-D-Ala-D-Ala)](n+1)-di-trans,octa-cis-undecaprenyl diphosphate + di-trans,octa-cis-undecaprenyl diphosphate + H(+)</text>
        <dbReference type="Rhea" id="RHEA:23708"/>
        <dbReference type="Rhea" id="RHEA-COMP:9602"/>
        <dbReference type="Rhea" id="RHEA-COMP:9603"/>
        <dbReference type="ChEBI" id="CHEBI:15378"/>
        <dbReference type="ChEBI" id="CHEBI:58405"/>
        <dbReference type="ChEBI" id="CHEBI:60033"/>
        <dbReference type="ChEBI" id="CHEBI:78435"/>
        <dbReference type="EC" id="2.4.99.28"/>
    </reaction>
</comment>
<evidence type="ECO:0000259" key="11">
    <source>
        <dbReference type="Pfam" id="PF00912"/>
    </source>
</evidence>
<evidence type="ECO:0000256" key="7">
    <source>
        <dbReference type="ARBA" id="ARBA00044770"/>
    </source>
</evidence>
<evidence type="ECO:0000313" key="13">
    <source>
        <dbReference type="Proteomes" id="UP000184603"/>
    </source>
</evidence>
<evidence type="ECO:0000256" key="3">
    <source>
        <dbReference type="ARBA" id="ARBA00022670"/>
    </source>
</evidence>
<keyword evidence="3" id="KW-0645">Protease</keyword>
<name>A0A1M7YH12_9BACT</name>
<keyword evidence="6" id="KW-0511">Multifunctional enzyme</keyword>
<keyword evidence="10" id="KW-1133">Transmembrane helix</keyword>
<protein>
    <recommendedName>
        <fullName evidence="7">peptidoglycan glycosyltransferase</fullName>
        <ecNumber evidence="7">2.4.99.28</ecNumber>
    </recommendedName>
</protein>
<dbReference type="STRING" id="1121416.SAMN02745220_04295"/>
<evidence type="ECO:0000256" key="4">
    <source>
        <dbReference type="ARBA" id="ARBA00022676"/>
    </source>
</evidence>
<keyword evidence="13" id="KW-1185">Reference proteome</keyword>
<dbReference type="SUPFAM" id="SSF53955">
    <property type="entry name" value="Lysozyme-like"/>
    <property type="match status" value="1"/>
</dbReference>
<evidence type="ECO:0000256" key="2">
    <source>
        <dbReference type="ARBA" id="ARBA00022645"/>
    </source>
</evidence>
<dbReference type="EMBL" id="FRFE01000030">
    <property type="protein sequence ID" value="SHO51947.1"/>
    <property type="molecule type" value="Genomic_DNA"/>
</dbReference>
<keyword evidence="3" id="KW-0378">Hydrolase</keyword>
<keyword evidence="2" id="KW-0121">Carboxypeptidase</keyword>
<reference evidence="12 13" key="1">
    <citation type="submission" date="2016-12" db="EMBL/GenBank/DDBJ databases">
        <authorList>
            <person name="Song W.-J."/>
            <person name="Kurnit D.M."/>
        </authorList>
    </citation>
    <scope>NUCLEOTIDE SEQUENCE [LARGE SCALE GENOMIC DNA]</scope>
    <source>
        <strain evidence="12 13">DSM 18488</strain>
    </source>
</reference>
<evidence type="ECO:0000256" key="9">
    <source>
        <dbReference type="SAM" id="MobiDB-lite"/>
    </source>
</evidence>
<keyword evidence="4" id="KW-0328">Glycosyltransferase</keyword>
<feature type="region of interest" description="Disordered" evidence="9">
    <location>
        <begin position="1"/>
        <end position="79"/>
    </location>
</feature>
<comment type="pathway">
    <text evidence="1">Cell wall biogenesis; peptidoglycan biosynthesis.</text>
</comment>
<dbReference type="GO" id="GO:0006508">
    <property type="term" value="P:proteolysis"/>
    <property type="evidence" value="ECO:0007669"/>
    <property type="project" value="UniProtKB-KW"/>
</dbReference>
<dbReference type="Pfam" id="PF00912">
    <property type="entry name" value="Transgly"/>
    <property type="match status" value="1"/>
</dbReference>
<feature type="transmembrane region" description="Helical" evidence="10">
    <location>
        <begin position="84"/>
        <end position="104"/>
    </location>
</feature>
<feature type="domain" description="Glycosyl transferase family 51" evidence="11">
    <location>
        <begin position="211"/>
        <end position="364"/>
    </location>
</feature>
<evidence type="ECO:0000256" key="8">
    <source>
        <dbReference type="ARBA" id="ARBA00049902"/>
    </source>
</evidence>
<dbReference type="InterPro" id="IPR012338">
    <property type="entry name" value="Beta-lactam/transpept-like"/>
</dbReference>
<keyword evidence="5" id="KW-0808">Transferase</keyword>
<dbReference type="GO" id="GO:0008955">
    <property type="term" value="F:peptidoglycan glycosyltransferase activity"/>
    <property type="evidence" value="ECO:0007669"/>
    <property type="project" value="UniProtKB-EC"/>
</dbReference>
<dbReference type="InterPro" id="IPR001264">
    <property type="entry name" value="Glyco_trans_51"/>
</dbReference>
<evidence type="ECO:0000256" key="6">
    <source>
        <dbReference type="ARBA" id="ARBA00023268"/>
    </source>
</evidence>
<dbReference type="PANTHER" id="PTHR32282">
    <property type="entry name" value="BINDING PROTEIN TRANSPEPTIDASE, PUTATIVE-RELATED"/>
    <property type="match status" value="1"/>
</dbReference>
<dbReference type="EC" id="2.4.99.28" evidence="7"/>
<dbReference type="Proteomes" id="UP000184603">
    <property type="component" value="Unassembled WGS sequence"/>
</dbReference>
<accession>A0A1M7YH12</accession>
<dbReference type="RefSeq" id="WP_200802444.1">
    <property type="nucleotide sequence ID" value="NZ_FRFE01000030.1"/>
</dbReference>
<dbReference type="InterPro" id="IPR036950">
    <property type="entry name" value="PBP_transglycosylase"/>
</dbReference>
<dbReference type="SUPFAM" id="SSF56601">
    <property type="entry name" value="beta-lactamase/transpeptidase-like"/>
    <property type="match status" value="2"/>
</dbReference>
<proteinExistence type="predicted"/>
<sequence>MNNLSRKNGSPDTSPPEPSVISDKKAHRRTTPSRQRFADIVIEPPHSSPNRNVRPISAVTTEKAEEIPPTRTLPSKPPKKRKPLWPRLIIATLFLGACGAAGYYEIVTSTFQARFLSQYAAKLTYRVTDGPSDSIVFPQKGPYDKRLGYVQLPLILKDLEQHGMVVSHQARFSPELYTYAQRGFHIPYNEKSQAGLSIVDSKQQTMYKVVNPTRVYKDFYDIPYAVVQALLFIENRNLLSNPYPTANPAIEWGRFAKAALFRAGELLHIDMPAMGGSTLATQTEKFRHSEGGLTTSALDKLVQMSSASVRAYRNGEDTTSFRKQLILDYINSVPLSAAPGYGEVNGLGDGMYIWYGTTFKEMNRLLNLQAPKTPELEMQARILKQVISLMIAHRRPSHYLVQGRKDLAILTNSYVRLLTDNGVIPQAVGEAAQIQPLFFRDFKINAATPQITQNKGVNVVRNRLASQFDTSLYALDRMDLSVVSTLDRKLQEEVSDYLKNIQSPDTAEKYGLVGKYLLTSDQTDEISYSFTLFERTPAGNMVRVQTDTTQLPFDINEGSKLELGSTAKLRTLATYLEIIAELHADLVSRPPLELVKLISKTPDPLTLWACNQLVQHPGMSLTPFLEAAMQRTYSANPSERFFTGGGIHVFGNFRKEDNNRFATVTESLQNSLNLPFVRIMQDIVRYTMASQWENNRQLLLDDNDPRRKEVLDIFIDRESRTFLRRYWGKYAGKTAEQRLETLLAAIKPTVLRLTIIHRHLFPQASEKNYIAFIRTQLPTSTVSNKQLAQMYERYKPGAYSLQDLGYLASVHPLELWLLDYLQQPGEVSLKDAISKSEKPRRDVYSWLLRTKAKNARDSRIRTVLEIDAFSDIHRRWKNMGYPFDQLVPSLATALGSSGDRPAALAELVGIIINNGSRLPTHRFTRLEFGKDTPYETLVEQPSPQATQVLLPEVAAVLKKAMSIVVSEGTARRLLNTFQQTDGSPLLLGGKTGTGDNRIITSSSSGHRTSSQALNRTATFVFYLGDNHFGTLITFVSGRSANAFSFTSALPLQVLKGMAPILQPYINAANQSRQ</sequence>
<evidence type="ECO:0000313" key="12">
    <source>
        <dbReference type="EMBL" id="SHO51947.1"/>
    </source>
</evidence>
<gene>
    <name evidence="12" type="ORF">SAMN02745220_04295</name>
</gene>
<organism evidence="12 13">
    <name type="scientific">Desulfopila aestuarii DSM 18488</name>
    <dbReference type="NCBI Taxonomy" id="1121416"/>
    <lineage>
        <taxon>Bacteria</taxon>
        <taxon>Pseudomonadati</taxon>
        <taxon>Thermodesulfobacteriota</taxon>
        <taxon>Desulfobulbia</taxon>
        <taxon>Desulfobulbales</taxon>
        <taxon>Desulfocapsaceae</taxon>
        <taxon>Desulfopila</taxon>
    </lineage>
</organism>
<evidence type="ECO:0000256" key="5">
    <source>
        <dbReference type="ARBA" id="ARBA00022679"/>
    </source>
</evidence>
<dbReference type="AlphaFoldDB" id="A0A1M7YH12"/>
<keyword evidence="10" id="KW-0812">Transmembrane</keyword>
<dbReference type="PANTHER" id="PTHR32282:SF24">
    <property type="entry name" value="GLYCOSYL TRANSFERASE FAMILY 51 DOMAIN-CONTAINING PROTEIN"/>
    <property type="match status" value="1"/>
</dbReference>
<evidence type="ECO:0000256" key="1">
    <source>
        <dbReference type="ARBA" id="ARBA00004752"/>
    </source>
</evidence>
<feature type="compositionally biased region" description="Polar residues" evidence="9">
    <location>
        <begin position="1"/>
        <end position="12"/>
    </location>
</feature>
<dbReference type="Gene3D" id="1.10.3810.10">
    <property type="entry name" value="Biosynthetic peptidoglycan transglycosylase-like"/>
    <property type="match status" value="1"/>
</dbReference>
<dbReference type="InterPro" id="IPR023346">
    <property type="entry name" value="Lysozyme-like_dom_sf"/>
</dbReference>
<keyword evidence="10" id="KW-0472">Membrane</keyword>
<dbReference type="GO" id="GO:0009252">
    <property type="term" value="P:peptidoglycan biosynthetic process"/>
    <property type="evidence" value="ECO:0007669"/>
    <property type="project" value="TreeGrafter"/>
</dbReference>